<feature type="compositionally biased region" description="Polar residues" evidence="3">
    <location>
        <begin position="14"/>
        <end position="24"/>
    </location>
</feature>
<dbReference type="EnsemblMetazoa" id="XM_003386078.3">
    <property type="protein sequence ID" value="XP_003386126.1"/>
    <property type="gene ID" value="LOC100639906"/>
</dbReference>
<dbReference type="Proteomes" id="UP000007879">
    <property type="component" value="Unassembled WGS sequence"/>
</dbReference>
<dbReference type="GO" id="GO:0005879">
    <property type="term" value="C:axonemal microtubule"/>
    <property type="evidence" value="ECO:0007669"/>
    <property type="project" value="TreeGrafter"/>
</dbReference>
<evidence type="ECO:0000313" key="5">
    <source>
        <dbReference type="EnsemblMetazoa" id="Aqu2.1.33621_001"/>
    </source>
</evidence>
<gene>
    <name evidence="5" type="primary">100639906</name>
</gene>
<dbReference type="InterPro" id="IPR043597">
    <property type="entry name" value="TPH_dom"/>
</dbReference>
<keyword evidence="6" id="KW-1185">Reference proteome</keyword>
<organism evidence="5">
    <name type="scientific">Amphimedon queenslandica</name>
    <name type="common">Sponge</name>
    <dbReference type="NCBI Taxonomy" id="400682"/>
    <lineage>
        <taxon>Eukaryota</taxon>
        <taxon>Metazoa</taxon>
        <taxon>Porifera</taxon>
        <taxon>Demospongiae</taxon>
        <taxon>Heteroscleromorpha</taxon>
        <taxon>Haplosclerida</taxon>
        <taxon>Niphatidae</taxon>
        <taxon>Amphimedon</taxon>
    </lineage>
</organism>
<feature type="coiled-coil region" evidence="2">
    <location>
        <begin position="328"/>
        <end position="440"/>
    </location>
</feature>
<feature type="domain" description="Trichohyalin-plectin-homology" evidence="4">
    <location>
        <begin position="122"/>
        <end position="464"/>
    </location>
</feature>
<dbReference type="STRING" id="400682.A0A1X7V103"/>
<evidence type="ECO:0000256" key="3">
    <source>
        <dbReference type="SAM" id="MobiDB-lite"/>
    </source>
</evidence>
<feature type="region of interest" description="Disordered" evidence="3">
    <location>
        <begin position="1"/>
        <end position="24"/>
    </location>
</feature>
<dbReference type="InParanoid" id="A0A1X7V103"/>
<feature type="coiled-coil region" evidence="2">
    <location>
        <begin position="81"/>
        <end position="111"/>
    </location>
</feature>
<dbReference type="AlphaFoldDB" id="A0A1X7V103"/>
<feature type="coiled-coil region" evidence="2">
    <location>
        <begin position="258"/>
        <end position="285"/>
    </location>
</feature>
<accession>A0A1X7V103</accession>
<dbReference type="InterPro" id="IPR039986">
    <property type="entry name" value="CFAP210"/>
</dbReference>
<evidence type="ECO:0000256" key="1">
    <source>
        <dbReference type="ARBA" id="ARBA00023054"/>
    </source>
</evidence>
<name>A0A1X7V103_AMPQE</name>
<protein>
    <recommendedName>
        <fullName evidence="4">Trichohyalin-plectin-homology domain-containing protein</fullName>
    </recommendedName>
</protein>
<evidence type="ECO:0000256" key="2">
    <source>
        <dbReference type="SAM" id="Coils"/>
    </source>
</evidence>
<dbReference type="eggNOG" id="ENOG502QPZ3">
    <property type="taxonomic scope" value="Eukaryota"/>
</dbReference>
<reference evidence="6" key="1">
    <citation type="journal article" date="2010" name="Nature">
        <title>The Amphimedon queenslandica genome and the evolution of animal complexity.</title>
        <authorList>
            <person name="Srivastava M."/>
            <person name="Simakov O."/>
            <person name="Chapman J."/>
            <person name="Fahey B."/>
            <person name="Gauthier M.E."/>
            <person name="Mitros T."/>
            <person name="Richards G.S."/>
            <person name="Conaco C."/>
            <person name="Dacre M."/>
            <person name="Hellsten U."/>
            <person name="Larroux C."/>
            <person name="Putnam N.H."/>
            <person name="Stanke M."/>
            <person name="Adamska M."/>
            <person name="Darling A."/>
            <person name="Degnan S.M."/>
            <person name="Oakley T.H."/>
            <person name="Plachetzki D.C."/>
            <person name="Zhai Y."/>
            <person name="Adamski M."/>
            <person name="Calcino A."/>
            <person name="Cummins S.F."/>
            <person name="Goodstein D.M."/>
            <person name="Harris C."/>
            <person name="Jackson D.J."/>
            <person name="Leys S.P."/>
            <person name="Shu S."/>
            <person name="Woodcroft B.J."/>
            <person name="Vervoort M."/>
            <person name="Kosik K.S."/>
            <person name="Manning G."/>
            <person name="Degnan B.M."/>
            <person name="Rokhsar D.S."/>
        </authorList>
    </citation>
    <scope>NUCLEOTIDE SEQUENCE [LARGE SCALE GENOMIC DNA]</scope>
</reference>
<sequence>MSLEIRRSKGLAATQRQQPRPSATVLSMQELERLKLKISGVDLDKEEAMQRERDKEAKHQASCNMVKNWRNTIEGQRLKRLENLKVKEIKEEEERVKIDEEEAEFQAARRQELIDRAKTLLYYQTDRLKGFHSGLLLSEILKEREAQIAFKKQRSDMYKDRDQMYQRYQEELREKTKVADTLAAQERSKAVSEIAAYQAKQISEHATAKKKERERQLEEQTAIDKETQRWQEIEKEKEMQAERKKLILRQELNDLIMSNRTFARMKEEQEKMQQAECELFAKAKKNMTKMRKQKEAEIHRELQGHQEKIAKHIESMVEEKVSNEDELIAKAVAEQDAKRERIEREKAEKQMKSAAEIDECCREMISEQERKRREMREHEQELLRQRVEQDQRFHANNLQKEQKKIREAKEVEKFLKAQMVEKEERERMEREEEKTHQQKNLSLLKVEENQFQEYAGQVIQETKERDLNTFPLKKASKRGSGGGHGPVFSAKGEVRPSYQPCASPIVELPSYASKEVPLAWKPSNTKKRMGFNW</sequence>
<reference evidence="5" key="2">
    <citation type="submission" date="2017-05" db="UniProtKB">
        <authorList>
            <consortium name="EnsemblMetazoa"/>
        </authorList>
    </citation>
    <scope>IDENTIFICATION</scope>
</reference>
<feature type="region of interest" description="Disordered" evidence="3">
    <location>
        <begin position="473"/>
        <end position="495"/>
    </location>
</feature>
<proteinExistence type="predicted"/>
<keyword evidence="1 2" id="KW-0175">Coiled coil</keyword>
<dbReference type="KEGG" id="aqu:100639906"/>
<dbReference type="OrthoDB" id="331765at2759"/>
<evidence type="ECO:0000313" key="6">
    <source>
        <dbReference type="Proteomes" id="UP000007879"/>
    </source>
</evidence>
<dbReference type="Pfam" id="PF13868">
    <property type="entry name" value="TPH"/>
    <property type="match status" value="1"/>
</dbReference>
<dbReference type="PANTHER" id="PTHR28663:SF1">
    <property type="entry name" value="CILIA- AND FLAGELLA- ASSOCIATED PROTEIN 210"/>
    <property type="match status" value="1"/>
</dbReference>
<dbReference type="PANTHER" id="PTHR28663">
    <property type="entry name" value="COILED-COIL DOMAIN-CONTAINING PROTEIN 173"/>
    <property type="match status" value="1"/>
</dbReference>
<evidence type="ECO:0000259" key="4">
    <source>
        <dbReference type="Pfam" id="PF13868"/>
    </source>
</evidence>
<dbReference type="EnsemblMetazoa" id="Aqu2.1.33621_001">
    <property type="protein sequence ID" value="Aqu2.1.33621_001"/>
    <property type="gene ID" value="Aqu2.1.33621"/>
</dbReference>